<accession>A0A166DJY4</accession>
<evidence type="ECO:0008006" key="3">
    <source>
        <dbReference type="Google" id="ProtNLM"/>
    </source>
</evidence>
<dbReference type="EMBL" id="KV417612">
    <property type="protein sequence ID" value="KZP14797.1"/>
    <property type="molecule type" value="Genomic_DNA"/>
</dbReference>
<evidence type="ECO:0000313" key="2">
    <source>
        <dbReference type="Proteomes" id="UP000076532"/>
    </source>
</evidence>
<organism evidence="1 2">
    <name type="scientific">Athelia psychrophila</name>
    <dbReference type="NCBI Taxonomy" id="1759441"/>
    <lineage>
        <taxon>Eukaryota</taxon>
        <taxon>Fungi</taxon>
        <taxon>Dikarya</taxon>
        <taxon>Basidiomycota</taxon>
        <taxon>Agaricomycotina</taxon>
        <taxon>Agaricomycetes</taxon>
        <taxon>Agaricomycetidae</taxon>
        <taxon>Atheliales</taxon>
        <taxon>Atheliaceae</taxon>
        <taxon>Athelia</taxon>
    </lineage>
</organism>
<sequence>MDRTPSEIWTKIFSHACTDSGATGRRLSLVSKSIRELSAPVKLQSMSIHGLRHVTSFHKLLLQTPPHLRRIRYLFISTIPLPPARRGLPRFFPSSRTSEAGAEMGRDEWEQMRHVCQCVLAEVAEWIEIMYLDVGPTQYSPVLTFPRLTELTSYGFPLPSLWLSDDKPTSALCPQLRRWHIMRFPPMDPLDVFETITTVAPSLTHLRFSGLQQNSSFARDLETALSGSNGDSCTGRLPASIQKVYVKPLTAPPWGPCATAKMSYGQLMRGLEELNKADSRLVLLKKYKEDGERMCTSGEWLDRINGGQGCWSLRGRISA</sequence>
<dbReference type="AlphaFoldDB" id="A0A166DJY4"/>
<dbReference type="Proteomes" id="UP000076532">
    <property type="component" value="Unassembled WGS sequence"/>
</dbReference>
<reference evidence="1 2" key="1">
    <citation type="journal article" date="2016" name="Mol. Biol. Evol.">
        <title>Comparative Genomics of Early-Diverging Mushroom-Forming Fungi Provides Insights into the Origins of Lignocellulose Decay Capabilities.</title>
        <authorList>
            <person name="Nagy L.G."/>
            <person name="Riley R."/>
            <person name="Tritt A."/>
            <person name="Adam C."/>
            <person name="Daum C."/>
            <person name="Floudas D."/>
            <person name="Sun H."/>
            <person name="Yadav J.S."/>
            <person name="Pangilinan J."/>
            <person name="Larsson K.H."/>
            <person name="Matsuura K."/>
            <person name="Barry K."/>
            <person name="Labutti K."/>
            <person name="Kuo R."/>
            <person name="Ohm R.A."/>
            <person name="Bhattacharya S.S."/>
            <person name="Shirouzu T."/>
            <person name="Yoshinaga Y."/>
            <person name="Martin F.M."/>
            <person name="Grigoriev I.V."/>
            <person name="Hibbett D.S."/>
        </authorList>
    </citation>
    <scope>NUCLEOTIDE SEQUENCE [LARGE SCALE GENOMIC DNA]</scope>
    <source>
        <strain evidence="1 2">CBS 109695</strain>
    </source>
</reference>
<protein>
    <recommendedName>
        <fullName evidence="3">F-box domain-containing protein</fullName>
    </recommendedName>
</protein>
<dbReference type="OrthoDB" id="2748701at2759"/>
<gene>
    <name evidence="1" type="ORF">FIBSPDRAFT_796367</name>
</gene>
<keyword evidence="2" id="KW-1185">Reference proteome</keyword>
<evidence type="ECO:0000313" key="1">
    <source>
        <dbReference type="EMBL" id="KZP14797.1"/>
    </source>
</evidence>
<proteinExistence type="predicted"/>
<name>A0A166DJY4_9AGAM</name>